<dbReference type="GO" id="GO:0009166">
    <property type="term" value="P:nucleotide catabolic process"/>
    <property type="evidence" value="ECO:0007669"/>
    <property type="project" value="InterPro"/>
</dbReference>
<comment type="caution">
    <text evidence="5">The sequence shown here is derived from an EMBL/GenBank/DDBJ whole genome shotgun (WGS) entry which is preliminary data.</text>
</comment>
<dbReference type="EMBL" id="ACZI02000003">
    <property type="protein sequence ID" value="EFV13709.2"/>
    <property type="molecule type" value="Genomic_DNA"/>
</dbReference>
<keyword evidence="1" id="KW-0732">Signal</keyword>
<reference evidence="5 6" key="1">
    <citation type="journal article" date="2011" name="Stand. Genomic Sci.">
        <title>High quality draft genome sequence of Segniliparus rugosus CDC 945(T)= (ATCC BAA-974(T)).</title>
        <authorList>
            <person name="Earl A.M."/>
            <person name="Desjardins C.A."/>
            <person name="Fitzgerald M.G."/>
            <person name="Arachchi H.M."/>
            <person name="Zeng Q."/>
            <person name="Mehta T."/>
            <person name="Griggs A."/>
            <person name="Birren B.W."/>
            <person name="Toney N.C."/>
            <person name="Carr J."/>
            <person name="Posey J."/>
            <person name="Butler W.R."/>
        </authorList>
    </citation>
    <scope>NUCLEOTIDE SEQUENCE [LARGE SCALE GENOMIC DNA]</scope>
    <source>
        <strain evidence="6">ATCC BAA-974 / DSM 45345 / CCUG 50838 / CIP 108380 / JCM 13579 / CDC 945</strain>
    </source>
</reference>
<protein>
    <recommendedName>
        <fullName evidence="7">5'-nucleotidase</fullName>
    </recommendedName>
</protein>
<evidence type="ECO:0000259" key="4">
    <source>
        <dbReference type="Pfam" id="PF02872"/>
    </source>
</evidence>
<dbReference type="Proteomes" id="UP000004816">
    <property type="component" value="Unassembled WGS sequence"/>
</dbReference>
<dbReference type="AlphaFoldDB" id="E5XPM2"/>
<evidence type="ECO:0000313" key="5">
    <source>
        <dbReference type="EMBL" id="EFV13709.2"/>
    </source>
</evidence>
<dbReference type="Gene3D" id="3.60.21.10">
    <property type="match status" value="1"/>
</dbReference>
<evidence type="ECO:0000256" key="1">
    <source>
        <dbReference type="ARBA" id="ARBA00022729"/>
    </source>
</evidence>
<evidence type="ECO:0000313" key="6">
    <source>
        <dbReference type="Proteomes" id="UP000004816"/>
    </source>
</evidence>
<feature type="domain" description="5'-Nucleotidase C-terminal" evidence="4">
    <location>
        <begin position="368"/>
        <end position="523"/>
    </location>
</feature>
<dbReference type="OrthoDB" id="1016457at2"/>
<dbReference type="InterPro" id="IPR004843">
    <property type="entry name" value="Calcineurin-like_PHP"/>
</dbReference>
<sequence>MRFSRARGALFGAMLMVLVLAVGAALWTRGRSAEEGVVAIRLIALNDFHGNLEPPTGGNGVIALADGKTVPAGGAVYLATRLRQLRASAPHSLVLASGDNVGASPTVSALSHDEPTIEFFNQLGVQASVVGNHEFDHGFAELSRLSHGGCSPKDGCVFDERFPGAKFPYLGANVTFDSGEPALPASTVLSVGGVRVGVIGVTLRGVPEVTSQEAVKGLRFGDEVTAIDRSAKDLDAQGVKAIVVLMHQGDPAQGGPNDCRLSPGPAAGIAERASPLVDAVFTGHSHQQYNCMVKDPAGDPRPVIQGESFGRLLSVVDLKIDRATGEVLRAQTKAENEVVARDVAPDPDAAALVAKAEEKSAGVASRPVGHILADLSVEPDGSGQSSLGSVVADAQLAATRGAGAQVALTNPRGVRADVVRDARNGGAVTYGAAFAAQPFANQLETLTLTGAGLKAVLEQQWQGERAQILQVSASLSYRWSRSAPDGSKVADLRVNGAPVDPDREYRVTTNNFLAFGGDGFTEFEKGTEATAGGGDLDALVEYFQQHDPLPVPAGGRIVAVG</sequence>
<dbReference type="STRING" id="679197.HMPREF9336_01444"/>
<keyword evidence="6" id="KW-1185">Reference proteome</keyword>
<dbReference type="GO" id="GO:0008253">
    <property type="term" value="F:5'-nucleotidase activity"/>
    <property type="evidence" value="ECO:0007669"/>
    <property type="project" value="TreeGrafter"/>
</dbReference>
<dbReference type="Gene3D" id="3.90.780.10">
    <property type="entry name" value="5'-Nucleotidase, C-terminal domain"/>
    <property type="match status" value="1"/>
</dbReference>
<dbReference type="eggNOG" id="COG0737">
    <property type="taxonomic scope" value="Bacteria"/>
</dbReference>
<accession>E5XPM2</accession>
<dbReference type="PRINTS" id="PR01607">
    <property type="entry name" value="APYRASEFAMLY"/>
</dbReference>
<feature type="domain" description="Calcineurin-like phosphoesterase" evidence="3">
    <location>
        <begin position="41"/>
        <end position="287"/>
    </location>
</feature>
<dbReference type="GO" id="GO:0030288">
    <property type="term" value="C:outer membrane-bounded periplasmic space"/>
    <property type="evidence" value="ECO:0007669"/>
    <property type="project" value="TreeGrafter"/>
</dbReference>
<evidence type="ECO:0008006" key="7">
    <source>
        <dbReference type="Google" id="ProtNLM"/>
    </source>
</evidence>
<organism evidence="5 6">
    <name type="scientific">Segniliparus rugosus (strain ATCC BAA-974 / DSM 45345 / CCUG 50838 / CIP 108380 / JCM 13579 / CDC 945)</name>
    <dbReference type="NCBI Taxonomy" id="679197"/>
    <lineage>
        <taxon>Bacteria</taxon>
        <taxon>Bacillati</taxon>
        <taxon>Actinomycetota</taxon>
        <taxon>Actinomycetes</taxon>
        <taxon>Mycobacteriales</taxon>
        <taxon>Segniliparaceae</taxon>
        <taxon>Segniliparus</taxon>
    </lineage>
</organism>
<dbReference type="GO" id="GO:0008768">
    <property type="term" value="F:UDP-sugar diphosphatase activity"/>
    <property type="evidence" value="ECO:0007669"/>
    <property type="project" value="TreeGrafter"/>
</dbReference>
<dbReference type="Pfam" id="PF02872">
    <property type="entry name" value="5_nucleotid_C"/>
    <property type="match status" value="1"/>
</dbReference>
<dbReference type="Pfam" id="PF00149">
    <property type="entry name" value="Metallophos"/>
    <property type="match status" value="1"/>
</dbReference>
<dbReference type="InterPro" id="IPR006179">
    <property type="entry name" value="5_nucleotidase/apyrase"/>
</dbReference>
<evidence type="ECO:0000256" key="2">
    <source>
        <dbReference type="RuleBase" id="RU362119"/>
    </source>
</evidence>
<dbReference type="RefSeq" id="WP_021030927.1">
    <property type="nucleotide sequence ID" value="NZ_KI391954.1"/>
</dbReference>
<dbReference type="GO" id="GO:0000166">
    <property type="term" value="F:nucleotide binding"/>
    <property type="evidence" value="ECO:0007669"/>
    <property type="project" value="UniProtKB-KW"/>
</dbReference>
<dbReference type="HOGENOM" id="CLU_005854_5_2_11"/>
<dbReference type="InterPro" id="IPR029052">
    <property type="entry name" value="Metallo-depent_PP-like"/>
</dbReference>
<dbReference type="PANTHER" id="PTHR11575">
    <property type="entry name" value="5'-NUCLEOTIDASE-RELATED"/>
    <property type="match status" value="1"/>
</dbReference>
<proteinExistence type="inferred from homology"/>
<dbReference type="SUPFAM" id="SSF56300">
    <property type="entry name" value="Metallo-dependent phosphatases"/>
    <property type="match status" value="1"/>
</dbReference>
<name>E5XPM2_SEGRC</name>
<dbReference type="InterPro" id="IPR036907">
    <property type="entry name" value="5'-Nucleotdase_C_sf"/>
</dbReference>
<evidence type="ECO:0000259" key="3">
    <source>
        <dbReference type="Pfam" id="PF00149"/>
    </source>
</evidence>
<keyword evidence="2" id="KW-0547">Nucleotide-binding</keyword>
<comment type="similarity">
    <text evidence="2">Belongs to the 5'-nucleotidase family.</text>
</comment>
<dbReference type="PANTHER" id="PTHR11575:SF24">
    <property type="entry name" value="5'-NUCLEOTIDASE"/>
    <property type="match status" value="1"/>
</dbReference>
<dbReference type="SUPFAM" id="SSF55816">
    <property type="entry name" value="5'-nucleotidase (syn. UDP-sugar hydrolase), C-terminal domain"/>
    <property type="match status" value="1"/>
</dbReference>
<keyword evidence="2" id="KW-0378">Hydrolase</keyword>
<gene>
    <name evidence="5" type="ORF">HMPREF9336_01444</name>
</gene>
<dbReference type="InterPro" id="IPR008334">
    <property type="entry name" value="5'-Nucleotdase_C"/>
</dbReference>